<dbReference type="InterPro" id="IPR012334">
    <property type="entry name" value="Pectin_lyas_fold"/>
</dbReference>
<evidence type="ECO:0000256" key="1">
    <source>
        <dbReference type="SAM" id="Phobius"/>
    </source>
</evidence>
<comment type="caution">
    <text evidence="2">The sequence shown here is derived from an EMBL/GenBank/DDBJ whole genome shotgun (WGS) entry which is preliminary data.</text>
</comment>
<dbReference type="OrthoDB" id="8950414at2"/>
<accession>A0A3N7HVD1</accession>
<reference evidence="2 3" key="2">
    <citation type="submission" date="2018-12" db="EMBL/GenBank/DDBJ databases">
        <title>Rhizobacter gummiphilus sp. nov., a rubber-degrading bacterium isolated from the soil of a botanical garden in Japan.</title>
        <authorList>
            <person name="Shunsuke S.S."/>
        </authorList>
    </citation>
    <scope>NUCLEOTIDE SEQUENCE [LARGE SCALE GENOMIC DNA]</scope>
    <source>
        <strain evidence="2 3">S-16</strain>
    </source>
</reference>
<protein>
    <submittedName>
        <fullName evidence="2">Right-handed parallel beta-helix repeat-containing protein</fullName>
    </submittedName>
</protein>
<organism evidence="2 3">
    <name type="scientific">Piscinibacter terrae</name>
    <dbReference type="NCBI Taxonomy" id="2496871"/>
    <lineage>
        <taxon>Bacteria</taxon>
        <taxon>Pseudomonadati</taxon>
        <taxon>Pseudomonadota</taxon>
        <taxon>Betaproteobacteria</taxon>
        <taxon>Burkholderiales</taxon>
        <taxon>Sphaerotilaceae</taxon>
        <taxon>Piscinibacter</taxon>
    </lineage>
</organism>
<keyword evidence="1" id="KW-0472">Membrane</keyword>
<dbReference type="InterPro" id="IPR006626">
    <property type="entry name" value="PbH1"/>
</dbReference>
<keyword evidence="3" id="KW-1185">Reference proteome</keyword>
<feature type="transmembrane region" description="Helical" evidence="1">
    <location>
        <begin position="12"/>
        <end position="35"/>
    </location>
</feature>
<reference evidence="2 3" key="1">
    <citation type="submission" date="2018-08" db="EMBL/GenBank/DDBJ databases">
        <authorList>
            <person name="Khan S.A."/>
            <person name="Jeon C.O."/>
            <person name="Chun B.H."/>
            <person name="Jeong S.E."/>
        </authorList>
    </citation>
    <scope>NUCLEOTIDE SEQUENCE [LARGE SCALE GENOMIC DNA]</scope>
    <source>
        <strain evidence="2 3">S-16</strain>
    </source>
</reference>
<proteinExistence type="predicted"/>
<keyword evidence="1" id="KW-0812">Transmembrane</keyword>
<dbReference type="EMBL" id="QUSW01000001">
    <property type="protein sequence ID" value="RQP26328.1"/>
    <property type="molecule type" value="Genomic_DNA"/>
</dbReference>
<dbReference type="Gene3D" id="2.160.20.10">
    <property type="entry name" value="Single-stranded right-handed beta-helix, Pectin lyase-like"/>
    <property type="match status" value="2"/>
</dbReference>
<evidence type="ECO:0000313" key="3">
    <source>
        <dbReference type="Proteomes" id="UP000267464"/>
    </source>
</evidence>
<evidence type="ECO:0000313" key="2">
    <source>
        <dbReference type="EMBL" id="RQP26328.1"/>
    </source>
</evidence>
<keyword evidence="1" id="KW-1133">Transmembrane helix</keyword>
<name>A0A3N7HVD1_9BURK</name>
<dbReference type="SUPFAM" id="SSF51126">
    <property type="entry name" value="Pectin lyase-like"/>
    <property type="match status" value="1"/>
</dbReference>
<sequence length="537" mass="57301">MTGGRARRWTGWLHASLFVFGLAFPLLSPAANYYLSDCQAGAASGCVPGDDDNPGTSPASPWRSIAKLNTRVEGMGAGDHVYFARGASFKDATIAVFVPKSNRHKPVVFESYAPAWGPAAAKPILMATKDNGVFSFADSGNADHDEGYVVRGLDLRGTAASGTGIFIFNDVDYITLEDLSITGFALGVQCSAANTPEPGAKGWNDFITLRNSRIAGNGAQGILTLCHHVTVENNVFDDNGFERAMLDHNVYIEGGEHVVFRGNAIINNGRHDRVALKCQSVPLVVHGRVRDLLIENNFIGESNATDGCWGLTVDVVNDNDSTDGFEDVVIRGNRIVNVGGLGIGMVGCQRCAIENNHIMWTMKSKMDRVAIAVPNRPNAAAPADKDLKSDQIAIRNNSIYIASATAHTSGIKSNDDGNGHSVVSNLIVFDAASSDKATCFVTDKHALSRYAAFGHNLCFREGGAGRWSDRYKSLSAAQSEGWDLGSLAVDPQLLAAPSAANDWWIGISAQSPAHKAAHPRSSIRIDIGAFDPSGARR</sequence>
<gene>
    <name evidence="2" type="ORF">DZC73_04705</name>
</gene>
<dbReference type="Proteomes" id="UP000267464">
    <property type="component" value="Unassembled WGS sequence"/>
</dbReference>
<dbReference type="InterPro" id="IPR011050">
    <property type="entry name" value="Pectin_lyase_fold/virulence"/>
</dbReference>
<dbReference type="RefSeq" id="WP_124539008.1">
    <property type="nucleotide sequence ID" value="NZ_QUSW01000001.1"/>
</dbReference>
<dbReference type="AlphaFoldDB" id="A0A3N7HVD1"/>
<dbReference type="SMART" id="SM00710">
    <property type="entry name" value="PbH1"/>
    <property type="match status" value="6"/>
</dbReference>